<accession>A0A930L549</accession>
<dbReference type="EMBL" id="JABZXL010000024">
    <property type="protein sequence ID" value="MBF1659742.1"/>
    <property type="molecule type" value="Genomic_DNA"/>
</dbReference>
<reference evidence="1" key="1">
    <citation type="submission" date="2020-04" db="EMBL/GenBank/DDBJ databases">
        <title>Deep metagenomics examines the oral microbiome during advanced dental caries in children, revealing novel taxa and co-occurrences with host molecules.</title>
        <authorList>
            <person name="Baker J.L."/>
            <person name="Morton J.T."/>
            <person name="Dinis M."/>
            <person name="Alvarez R."/>
            <person name="Tran N.C."/>
            <person name="Knight R."/>
            <person name="Edlund A."/>
        </authorList>
    </citation>
    <scope>NUCLEOTIDE SEQUENCE</scope>
    <source>
        <strain evidence="1">JCVI_29_bin.11</strain>
    </source>
</reference>
<dbReference type="Proteomes" id="UP000713964">
    <property type="component" value="Unassembled WGS sequence"/>
</dbReference>
<evidence type="ECO:0000313" key="1">
    <source>
        <dbReference type="EMBL" id="MBF1659742.1"/>
    </source>
</evidence>
<sequence>MGYSIHCKNLTTGGPDQIFSISDPADGVDLANQPASICAFSTLVGDIPELKHETYHRIDTGDRATGYRWFSDNPAMIAHLGYTKPHSAPEYSDPAAVEVVSAYDYGRLARGDVSVEELREEGSVYVLHPNPLVPTYENLAAYLTYLNAQLYPYNQMSLVAG</sequence>
<name>A0A930L549_9MICC</name>
<gene>
    <name evidence="1" type="ORF">HXO58_07905</name>
</gene>
<comment type="caution">
    <text evidence="1">The sequence shown here is derived from an EMBL/GenBank/DDBJ whole genome shotgun (WGS) entry which is preliminary data.</text>
</comment>
<evidence type="ECO:0000313" key="2">
    <source>
        <dbReference type="Proteomes" id="UP000713964"/>
    </source>
</evidence>
<proteinExistence type="predicted"/>
<organism evidence="1 2">
    <name type="scientific">Rothia mucilaginosa</name>
    <dbReference type="NCBI Taxonomy" id="43675"/>
    <lineage>
        <taxon>Bacteria</taxon>
        <taxon>Bacillati</taxon>
        <taxon>Actinomycetota</taxon>
        <taxon>Actinomycetes</taxon>
        <taxon>Micrococcales</taxon>
        <taxon>Micrococcaceae</taxon>
        <taxon>Rothia</taxon>
    </lineage>
</organism>
<dbReference type="AlphaFoldDB" id="A0A930L549"/>
<protein>
    <submittedName>
        <fullName evidence="1">Uncharacterized protein</fullName>
    </submittedName>
</protein>